<organism evidence="2 3">
    <name type="scientific">Novosphingobium pentaromativorans</name>
    <dbReference type="NCBI Taxonomy" id="205844"/>
    <lineage>
        <taxon>Bacteria</taxon>
        <taxon>Pseudomonadati</taxon>
        <taxon>Pseudomonadota</taxon>
        <taxon>Alphaproteobacteria</taxon>
        <taxon>Sphingomonadales</taxon>
        <taxon>Sphingomonadaceae</taxon>
        <taxon>Novosphingobium</taxon>
    </lineage>
</organism>
<dbReference type="InterPro" id="IPR036812">
    <property type="entry name" value="NAD(P)_OxRdtase_dom_sf"/>
</dbReference>
<gene>
    <name evidence="2" type="ORF">DI555_11070</name>
</gene>
<dbReference type="Pfam" id="PF00248">
    <property type="entry name" value="Aldo_ket_red"/>
    <property type="match status" value="1"/>
</dbReference>
<accession>A0A2W5NQ50</accession>
<dbReference type="PANTHER" id="PTHR43364">
    <property type="entry name" value="NADH-SPECIFIC METHYLGLYOXAL REDUCTASE-RELATED"/>
    <property type="match status" value="1"/>
</dbReference>
<dbReference type="Gene3D" id="3.20.20.100">
    <property type="entry name" value="NADP-dependent oxidoreductase domain"/>
    <property type="match status" value="1"/>
</dbReference>
<evidence type="ECO:0000313" key="2">
    <source>
        <dbReference type="EMBL" id="PZQ54578.1"/>
    </source>
</evidence>
<dbReference type="InterPro" id="IPR023210">
    <property type="entry name" value="NADP_OxRdtase_dom"/>
</dbReference>
<evidence type="ECO:0000313" key="3">
    <source>
        <dbReference type="Proteomes" id="UP000249082"/>
    </source>
</evidence>
<dbReference type="Proteomes" id="UP000249082">
    <property type="component" value="Unassembled WGS sequence"/>
</dbReference>
<name>A0A2W5NQ50_9SPHN</name>
<protein>
    <submittedName>
        <fullName evidence="2">Aldo/keto reductase</fullName>
    </submittedName>
</protein>
<feature type="domain" description="NADP-dependent oxidoreductase" evidence="1">
    <location>
        <begin position="30"/>
        <end position="300"/>
    </location>
</feature>
<dbReference type="PANTHER" id="PTHR43364:SF1">
    <property type="entry name" value="OXIDOREDUCTASE YDHF"/>
    <property type="match status" value="1"/>
</dbReference>
<dbReference type="SUPFAM" id="SSF51430">
    <property type="entry name" value="NAD(P)-linked oxidoreductase"/>
    <property type="match status" value="1"/>
</dbReference>
<dbReference type="InterPro" id="IPR050523">
    <property type="entry name" value="AKR_Detox_Biosynth"/>
</dbReference>
<dbReference type="EMBL" id="QFPX01000008">
    <property type="protein sequence ID" value="PZQ54578.1"/>
    <property type="molecule type" value="Genomic_DNA"/>
</dbReference>
<dbReference type="PRINTS" id="PR00069">
    <property type="entry name" value="ALDKETRDTASE"/>
</dbReference>
<comment type="caution">
    <text evidence="2">The sequence shown here is derived from an EMBL/GenBank/DDBJ whole genome shotgun (WGS) entry which is preliminary data.</text>
</comment>
<dbReference type="AlphaFoldDB" id="A0A2W5NQ50"/>
<evidence type="ECO:0000259" key="1">
    <source>
        <dbReference type="Pfam" id="PF00248"/>
    </source>
</evidence>
<proteinExistence type="predicted"/>
<dbReference type="GO" id="GO:0016491">
    <property type="term" value="F:oxidoreductase activity"/>
    <property type="evidence" value="ECO:0007669"/>
    <property type="project" value="InterPro"/>
</dbReference>
<sequence>MWRSMTTLTTRALSAQPVPLGKSGISVFPIAWGMWRLARPDGNDDIGAIVARIEAALEAGITLFDTADIYGCDAALGFGGAEVLLGKALAARPDLRDRMTIATKGGIVLGIPYDSSPDYLNKALAASLERLGLPSVELYQIHRRDFLAHPRDVAETLAAMVESGKVKAIGVSNYSPAEFEALQAYLPFPIVSTQPEFSAARYAPLYDGTLDQAMARDVAVLAWSPLGGGRLAAGSEDPVAKLVAAQGARYGTDAAAAALSWIMAHPSRAIPIVGSQTPERILASRDAFKVEWTASEWYAVLEASMGARLP</sequence>
<dbReference type="InterPro" id="IPR018170">
    <property type="entry name" value="Aldo/ket_reductase_CS"/>
</dbReference>
<reference evidence="2 3" key="1">
    <citation type="submission" date="2017-08" db="EMBL/GenBank/DDBJ databases">
        <title>Infants hospitalized years apart are colonized by the same room-sourced microbial strains.</title>
        <authorList>
            <person name="Brooks B."/>
            <person name="Olm M.R."/>
            <person name="Firek B.A."/>
            <person name="Baker R."/>
            <person name="Thomas B.C."/>
            <person name="Morowitz M.J."/>
            <person name="Banfield J.F."/>
        </authorList>
    </citation>
    <scope>NUCLEOTIDE SEQUENCE [LARGE SCALE GENOMIC DNA]</scope>
    <source>
        <strain evidence="2">S2_005_002_R2_33</strain>
    </source>
</reference>
<dbReference type="InterPro" id="IPR020471">
    <property type="entry name" value="AKR"/>
</dbReference>
<dbReference type="GO" id="GO:0005829">
    <property type="term" value="C:cytosol"/>
    <property type="evidence" value="ECO:0007669"/>
    <property type="project" value="TreeGrafter"/>
</dbReference>
<dbReference type="PROSITE" id="PS00062">
    <property type="entry name" value="ALDOKETO_REDUCTASE_2"/>
    <property type="match status" value="1"/>
</dbReference>